<dbReference type="PRINTS" id="PR00050">
    <property type="entry name" value="COLDSHOCK"/>
</dbReference>
<dbReference type="SUPFAM" id="SSF50249">
    <property type="entry name" value="Nucleic acid-binding proteins"/>
    <property type="match status" value="1"/>
</dbReference>
<dbReference type="Gene3D" id="2.40.50.140">
    <property type="entry name" value="Nucleic acid-binding proteins"/>
    <property type="match status" value="1"/>
</dbReference>
<name>A0A6C0B6Y3_9ZZZZ</name>
<dbReference type="PROSITE" id="PS51857">
    <property type="entry name" value="CSD_2"/>
    <property type="match status" value="1"/>
</dbReference>
<evidence type="ECO:0000313" key="5">
    <source>
        <dbReference type="EMBL" id="QHS87810.1"/>
    </source>
</evidence>
<feature type="domain" description="CSD" evidence="4">
    <location>
        <begin position="6"/>
        <end position="81"/>
    </location>
</feature>
<evidence type="ECO:0000256" key="1">
    <source>
        <dbReference type="ARBA" id="ARBA00004496"/>
    </source>
</evidence>
<dbReference type="AlphaFoldDB" id="A0A6C0B6Y3"/>
<evidence type="ECO:0000256" key="2">
    <source>
        <dbReference type="ARBA" id="ARBA00022490"/>
    </source>
</evidence>
<proteinExistence type="predicted"/>
<feature type="compositionally biased region" description="Basic and acidic residues" evidence="3">
    <location>
        <begin position="106"/>
        <end position="117"/>
    </location>
</feature>
<protein>
    <recommendedName>
        <fullName evidence="4">CSD domain-containing protein</fullName>
    </recommendedName>
</protein>
<dbReference type="CDD" id="cd04458">
    <property type="entry name" value="CSP_CDS"/>
    <property type="match status" value="1"/>
</dbReference>
<dbReference type="GO" id="GO:0005737">
    <property type="term" value="C:cytoplasm"/>
    <property type="evidence" value="ECO:0007669"/>
    <property type="project" value="UniProtKB-SubCell"/>
</dbReference>
<dbReference type="InterPro" id="IPR051373">
    <property type="entry name" value="Lin-28_RNA-binding"/>
</dbReference>
<dbReference type="InterPro" id="IPR012340">
    <property type="entry name" value="NA-bd_OB-fold"/>
</dbReference>
<dbReference type="EMBL" id="MN739088">
    <property type="protein sequence ID" value="QHS87810.1"/>
    <property type="molecule type" value="Genomic_DNA"/>
</dbReference>
<evidence type="ECO:0000256" key="3">
    <source>
        <dbReference type="SAM" id="MobiDB-lite"/>
    </source>
</evidence>
<dbReference type="InterPro" id="IPR002059">
    <property type="entry name" value="CSP_DNA-bd"/>
</dbReference>
<evidence type="ECO:0000259" key="4">
    <source>
        <dbReference type="PROSITE" id="PS51857"/>
    </source>
</evidence>
<dbReference type="Pfam" id="PF00313">
    <property type="entry name" value="CSD"/>
    <property type="match status" value="1"/>
</dbReference>
<feature type="region of interest" description="Disordered" evidence="3">
    <location>
        <begin position="106"/>
        <end position="147"/>
    </location>
</feature>
<reference evidence="5" key="1">
    <citation type="journal article" date="2020" name="Nature">
        <title>Giant virus diversity and host interactions through global metagenomics.</title>
        <authorList>
            <person name="Schulz F."/>
            <person name="Roux S."/>
            <person name="Paez-Espino D."/>
            <person name="Jungbluth S."/>
            <person name="Walsh D.A."/>
            <person name="Denef V.J."/>
            <person name="McMahon K.D."/>
            <person name="Konstantinidis K.T."/>
            <person name="Eloe-Fadrosh E.A."/>
            <person name="Kyrpides N.C."/>
            <person name="Woyke T."/>
        </authorList>
    </citation>
    <scope>NUCLEOTIDE SEQUENCE</scope>
    <source>
        <strain evidence="5">GVMAG-M-3300010158-13</strain>
    </source>
</reference>
<dbReference type="GO" id="GO:0031054">
    <property type="term" value="P:pre-miRNA processing"/>
    <property type="evidence" value="ECO:0007669"/>
    <property type="project" value="TreeGrafter"/>
</dbReference>
<comment type="subcellular location">
    <subcellularLocation>
        <location evidence="1">Cytoplasm</location>
    </subcellularLocation>
</comment>
<dbReference type="InterPro" id="IPR011129">
    <property type="entry name" value="CSD"/>
</dbReference>
<keyword evidence="2" id="KW-0963">Cytoplasm</keyword>
<dbReference type="PANTHER" id="PTHR46109:SF1">
    <property type="entry name" value="PROTEIN LIN-28 HOMOLOG"/>
    <property type="match status" value="1"/>
</dbReference>
<dbReference type="SMART" id="SM00357">
    <property type="entry name" value="CSP"/>
    <property type="match status" value="1"/>
</dbReference>
<organism evidence="5">
    <name type="scientific">viral metagenome</name>
    <dbReference type="NCBI Taxonomy" id="1070528"/>
    <lineage>
        <taxon>unclassified sequences</taxon>
        <taxon>metagenomes</taxon>
        <taxon>organismal metagenomes</taxon>
    </lineage>
</organism>
<dbReference type="GO" id="GO:0005634">
    <property type="term" value="C:nucleus"/>
    <property type="evidence" value="ECO:0007669"/>
    <property type="project" value="TreeGrafter"/>
</dbReference>
<sequence length="147" mass="17122">MSTTERALGQVKWFNNKAGYGFITMNDSNDENAGKDIFVHYSSIRVTNSQYKYLTQGEYVEFSLEKSTSEKHELQANDVSGVKGGKLMCEVRRTVYSETDRRPVRSYRRFEDDREQQQEQQGEDDFKKVQRKRPAVRKPRVVPTPSV</sequence>
<dbReference type="GO" id="GO:0003729">
    <property type="term" value="F:mRNA binding"/>
    <property type="evidence" value="ECO:0007669"/>
    <property type="project" value="TreeGrafter"/>
</dbReference>
<dbReference type="PANTHER" id="PTHR46109">
    <property type="entry name" value="PROTEIN LIN-28"/>
    <property type="match status" value="1"/>
</dbReference>
<accession>A0A6C0B6Y3</accession>
<feature type="compositionally biased region" description="Basic residues" evidence="3">
    <location>
        <begin position="129"/>
        <end position="140"/>
    </location>
</feature>